<dbReference type="Proteomes" id="UP000596661">
    <property type="component" value="Chromosome 7"/>
</dbReference>
<reference evidence="3" key="1">
    <citation type="submission" date="2018-11" db="EMBL/GenBank/DDBJ databases">
        <authorList>
            <person name="Grassa J C."/>
        </authorList>
    </citation>
    <scope>NUCLEOTIDE SEQUENCE [LARGE SCALE GENOMIC DNA]</scope>
</reference>
<dbReference type="PANTHER" id="PTHR10333">
    <property type="entry name" value="INHIBITOR OF GROWTH PROTEIN"/>
    <property type="match status" value="1"/>
</dbReference>
<keyword evidence="4" id="KW-1185">Reference proteome</keyword>
<name>A0A803Q3T1_CANSA</name>
<evidence type="ECO:0000256" key="1">
    <source>
        <dbReference type="ARBA" id="ARBA00022853"/>
    </source>
</evidence>
<dbReference type="GO" id="GO:0006325">
    <property type="term" value="P:chromatin organization"/>
    <property type="evidence" value="ECO:0007669"/>
    <property type="project" value="UniProtKB-KW"/>
</dbReference>
<dbReference type="InterPro" id="IPR024610">
    <property type="entry name" value="ING_N_histone-binding"/>
</dbReference>
<dbReference type="InterPro" id="IPR028651">
    <property type="entry name" value="ING_fam"/>
</dbReference>
<dbReference type="Pfam" id="PF12998">
    <property type="entry name" value="ING"/>
    <property type="match status" value="2"/>
</dbReference>
<reference evidence="3" key="2">
    <citation type="submission" date="2021-03" db="UniProtKB">
        <authorList>
            <consortium name="EnsemblPlants"/>
        </authorList>
    </citation>
    <scope>IDENTIFICATION</scope>
</reference>
<dbReference type="Gramene" id="evm.model.07.1758">
    <property type="protein sequence ID" value="cds.evm.model.07.1758"/>
    <property type="gene ID" value="evm.TU.07.1758"/>
</dbReference>
<dbReference type="EnsemblPlants" id="evm.model.07.1758">
    <property type="protein sequence ID" value="cds.evm.model.07.1758"/>
    <property type="gene ID" value="evm.TU.07.1758"/>
</dbReference>
<protein>
    <recommendedName>
        <fullName evidence="2">Inhibitor of growth protein N-terminal histone-binding domain-containing protein</fullName>
    </recommendedName>
</protein>
<evidence type="ECO:0000313" key="4">
    <source>
        <dbReference type="Proteomes" id="UP000596661"/>
    </source>
</evidence>
<feature type="domain" description="Inhibitor of growth protein N-terminal histone-binding" evidence="2">
    <location>
        <begin position="494"/>
        <end position="576"/>
    </location>
</feature>
<evidence type="ECO:0000259" key="2">
    <source>
        <dbReference type="SMART" id="SM01408"/>
    </source>
</evidence>
<accession>A0A803Q3T1</accession>
<proteinExistence type="predicted"/>
<dbReference type="PANTHER" id="PTHR10333:SF42">
    <property type="entry name" value="INHIBITOR OF GROWTH PROTEIN 5"/>
    <property type="match status" value="1"/>
</dbReference>
<dbReference type="AlphaFoldDB" id="A0A803Q3T1"/>
<dbReference type="Gene3D" id="6.10.140.1740">
    <property type="match status" value="1"/>
</dbReference>
<dbReference type="CDD" id="cd17015">
    <property type="entry name" value="ING_plant"/>
    <property type="match status" value="1"/>
</dbReference>
<organism evidence="3 4">
    <name type="scientific">Cannabis sativa</name>
    <name type="common">Hemp</name>
    <name type="synonym">Marijuana</name>
    <dbReference type="NCBI Taxonomy" id="3483"/>
    <lineage>
        <taxon>Eukaryota</taxon>
        <taxon>Viridiplantae</taxon>
        <taxon>Streptophyta</taxon>
        <taxon>Embryophyta</taxon>
        <taxon>Tracheophyta</taxon>
        <taxon>Spermatophyta</taxon>
        <taxon>Magnoliopsida</taxon>
        <taxon>eudicotyledons</taxon>
        <taxon>Gunneridae</taxon>
        <taxon>Pentapetalae</taxon>
        <taxon>rosids</taxon>
        <taxon>fabids</taxon>
        <taxon>Rosales</taxon>
        <taxon>Cannabaceae</taxon>
        <taxon>Cannabis</taxon>
    </lineage>
</organism>
<sequence>MRWISKRVIDGSPWAYDGTQLIIERLQVGGDPKALALNTLDIWIEIHDVRPWCMRRPRLGCWQCHWEIIESDPKNFYWSLARLSWDHGLLLTSTKPLRRRFKVTKGGMAMVLGGLGPSRNVRVHESLLLSKRMLGGENLGRWIRRGYGGVLQCGKKCSSNPDGTVTAAYLMNVFLIESLGNNPSYIWRSVLESQALVRAGARRSVGSGSQVNILHDPWLVDDANPYVESRQDCLVGKMVNALMKVGVREWDDEVLKDVLIEKDQEKVWKIPLIDGRSDDWYWRKEALGVFSDSKCICYIAARKNQQLATKMLKAGWVPSVATAAMTFCSWWEEGLGVWNMAECLEAGMILWSIWRVRNEVVWNAKHLSIDEVLLLAKLNFDDCFGIGLVARSAAGTVIQAKSFKKVGAFQPHEVEAIGIKEALSWIKNNNWSGVIVESNCQRVVLDLQNFGLGMKRRRCNVFSIRIRKGRTEKSPRNKTSISAPLMAIARTGVYVDDYLEYASTLPAELQRLLNTVRELDDRSHYDDATIEKMRKDIELNQDNALNLCTEKVLLAQQAYDLIDSHVKRLDEDLTHFAEDLKQERDWDRDRDRDFELMPPPGSHKKDLPLLLMQSNPLILMNLLTVFAIRF</sequence>
<dbReference type="GO" id="GO:0005634">
    <property type="term" value="C:nucleus"/>
    <property type="evidence" value="ECO:0007669"/>
    <property type="project" value="TreeGrafter"/>
</dbReference>
<evidence type="ECO:0000313" key="3">
    <source>
        <dbReference type="EnsemblPlants" id="cds.evm.model.07.1758"/>
    </source>
</evidence>
<dbReference type="EMBL" id="UZAU01000675">
    <property type="status" value="NOT_ANNOTATED_CDS"/>
    <property type="molecule type" value="Genomic_DNA"/>
</dbReference>
<keyword evidence="1" id="KW-0156">Chromatin regulator</keyword>
<dbReference type="SMART" id="SM01408">
    <property type="entry name" value="ING"/>
    <property type="match status" value="1"/>
</dbReference>